<accession>A0ABU4DRN3</accession>
<proteinExistence type="predicted"/>
<name>A0ABU4DRN3_9DEIO</name>
<dbReference type="RefSeq" id="WP_317640420.1">
    <property type="nucleotide sequence ID" value="NZ_JAPMIV010000018.1"/>
</dbReference>
<dbReference type="Gene3D" id="3.40.50.1820">
    <property type="entry name" value="alpha/beta hydrolase"/>
    <property type="match status" value="1"/>
</dbReference>
<dbReference type="Proteomes" id="UP001276150">
    <property type="component" value="Unassembled WGS sequence"/>
</dbReference>
<dbReference type="PANTHER" id="PTHR43265">
    <property type="entry name" value="ESTERASE ESTD"/>
    <property type="match status" value="1"/>
</dbReference>
<evidence type="ECO:0000313" key="1">
    <source>
        <dbReference type="EMBL" id="MDV6375090.1"/>
    </source>
</evidence>
<dbReference type="SUPFAM" id="SSF53474">
    <property type="entry name" value="alpha/beta-Hydrolases"/>
    <property type="match status" value="1"/>
</dbReference>
<gene>
    <name evidence="1" type="ORF">ORD21_10875</name>
</gene>
<reference evidence="1 2" key="1">
    <citation type="submission" date="2022-11" db="EMBL/GenBank/DDBJ databases">
        <title>Deinococcus ZS9-10, Low Temperature and Draught-tolerating, UV-resistant Bacteria from Continental Antarctica.</title>
        <authorList>
            <person name="Cheng L."/>
        </authorList>
    </citation>
    <scope>NUCLEOTIDE SEQUENCE [LARGE SCALE GENOMIC DNA]</scope>
    <source>
        <strain evidence="1 2">ZS9-10</strain>
    </source>
</reference>
<protein>
    <recommendedName>
        <fullName evidence="3">Peptidase S9 prolyl oligopeptidase catalytic domain-containing protein</fullName>
    </recommendedName>
</protein>
<dbReference type="InterPro" id="IPR029058">
    <property type="entry name" value="AB_hydrolase_fold"/>
</dbReference>
<sequence length="148" mass="15673">MKDLLADAKMALETAKKQPGVNPRQVFIYGWSEGGVVAGGLAQGVGAQGLIVQRPVVDPFADAFTRQFERVGLTYLNAYATDGKIDLKGVVASLYGPGSALAKMQGQFLLALDSTPQTPKLNTALDANGDGRIDLRAEALLMVQAFYA</sequence>
<evidence type="ECO:0000313" key="2">
    <source>
        <dbReference type="Proteomes" id="UP001276150"/>
    </source>
</evidence>
<comment type="caution">
    <text evidence="1">The sequence shown here is derived from an EMBL/GenBank/DDBJ whole genome shotgun (WGS) entry which is preliminary data.</text>
</comment>
<dbReference type="EMBL" id="JAPMIV010000018">
    <property type="protein sequence ID" value="MDV6375090.1"/>
    <property type="molecule type" value="Genomic_DNA"/>
</dbReference>
<dbReference type="PANTHER" id="PTHR43265:SF1">
    <property type="entry name" value="ESTERASE ESTD"/>
    <property type="match status" value="1"/>
</dbReference>
<dbReference type="InterPro" id="IPR053145">
    <property type="entry name" value="AB_hydrolase_Est10"/>
</dbReference>
<evidence type="ECO:0008006" key="3">
    <source>
        <dbReference type="Google" id="ProtNLM"/>
    </source>
</evidence>
<keyword evidence="2" id="KW-1185">Reference proteome</keyword>
<organism evidence="1 2">
    <name type="scientific">Deinococcus arenicola</name>
    <dbReference type="NCBI Taxonomy" id="2994950"/>
    <lineage>
        <taxon>Bacteria</taxon>
        <taxon>Thermotogati</taxon>
        <taxon>Deinococcota</taxon>
        <taxon>Deinococci</taxon>
        <taxon>Deinococcales</taxon>
        <taxon>Deinococcaceae</taxon>
        <taxon>Deinococcus</taxon>
    </lineage>
</organism>